<dbReference type="NCBIfam" id="TIGR00785">
    <property type="entry name" value="dass"/>
    <property type="match status" value="1"/>
</dbReference>
<proteinExistence type="inferred from homology"/>
<evidence type="ECO:0000313" key="8">
    <source>
        <dbReference type="Proteomes" id="UP000265882"/>
    </source>
</evidence>
<dbReference type="InterPro" id="IPR001898">
    <property type="entry name" value="SLC13A/DASS"/>
</dbReference>
<dbReference type="EMBL" id="QZKU01000114">
    <property type="protein sequence ID" value="RJP17505.1"/>
    <property type="molecule type" value="Genomic_DNA"/>
</dbReference>
<gene>
    <name evidence="7" type="ORF">C4520_16190</name>
</gene>
<feature type="transmembrane region" description="Helical" evidence="6">
    <location>
        <begin position="45"/>
        <end position="64"/>
    </location>
</feature>
<dbReference type="PIRSF" id="PIRSF002457">
    <property type="entry name" value="DASS"/>
    <property type="match status" value="1"/>
</dbReference>
<name>A0A3A4NFN9_ABYX5</name>
<evidence type="ECO:0000256" key="1">
    <source>
        <dbReference type="ARBA" id="ARBA00004141"/>
    </source>
</evidence>
<organism evidence="7 8">
    <name type="scientific">Abyssobacteria bacterium (strain SURF_5)</name>
    <dbReference type="NCBI Taxonomy" id="2093360"/>
    <lineage>
        <taxon>Bacteria</taxon>
        <taxon>Pseudomonadati</taxon>
        <taxon>Candidatus Hydrogenedentota</taxon>
        <taxon>Candidatus Abyssobacteria</taxon>
    </lineage>
</organism>
<keyword evidence="5 6" id="KW-0472">Membrane</keyword>
<comment type="similarity">
    <text evidence="2">Belongs to the SLC13A/DASS transporter (TC 2.A.47) family. DIT1 subfamily.</text>
</comment>
<dbReference type="GO" id="GO:0005886">
    <property type="term" value="C:plasma membrane"/>
    <property type="evidence" value="ECO:0007669"/>
    <property type="project" value="TreeGrafter"/>
</dbReference>
<evidence type="ECO:0000256" key="3">
    <source>
        <dbReference type="ARBA" id="ARBA00022692"/>
    </source>
</evidence>
<keyword evidence="4 6" id="KW-1133">Transmembrane helix</keyword>
<evidence type="ECO:0000313" key="7">
    <source>
        <dbReference type="EMBL" id="RJP17505.1"/>
    </source>
</evidence>
<dbReference type="PANTHER" id="PTHR10283:SF92">
    <property type="entry name" value="LOW-AFFINITY PHOSPHATE TRANSPORTER PHO91"/>
    <property type="match status" value="1"/>
</dbReference>
<comment type="caution">
    <text evidence="7">The sequence shown here is derived from an EMBL/GenBank/DDBJ whole genome shotgun (WGS) entry which is preliminary data.</text>
</comment>
<feature type="transmembrane region" description="Helical" evidence="6">
    <location>
        <begin position="218"/>
        <end position="242"/>
    </location>
</feature>
<dbReference type="PANTHER" id="PTHR10283">
    <property type="entry name" value="SOLUTE CARRIER FAMILY 13 MEMBER"/>
    <property type="match status" value="1"/>
</dbReference>
<feature type="transmembrane region" description="Helical" evidence="6">
    <location>
        <begin position="337"/>
        <end position="356"/>
    </location>
</feature>
<dbReference type="Proteomes" id="UP000265882">
    <property type="component" value="Unassembled WGS sequence"/>
</dbReference>
<evidence type="ECO:0000256" key="4">
    <source>
        <dbReference type="ARBA" id="ARBA00022989"/>
    </source>
</evidence>
<feature type="transmembrane region" description="Helical" evidence="6">
    <location>
        <begin position="398"/>
        <end position="418"/>
    </location>
</feature>
<dbReference type="AlphaFoldDB" id="A0A3A4NFN9"/>
<dbReference type="GO" id="GO:0005315">
    <property type="term" value="F:phosphate transmembrane transporter activity"/>
    <property type="evidence" value="ECO:0007669"/>
    <property type="project" value="TreeGrafter"/>
</dbReference>
<feature type="transmembrane region" description="Helical" evidence="6">
    <location>
        <begin position="484"/>
        <end position="507"/>
    </location>
</feature>
<dbReference type="InterPro" id="IPR030676">
    <property type="entry name" value="CitT-rel"/>
</dbReference>
<feature type="transmembrane region" description="Helical" evidence="6">
    <location>
        <begin position="425"/>
        <end position="442"/>
    </location>
</feature>
<evidence type="ECO:0000256" key="2">
    <source>
        <dbReference type="ARBA" id="ARBA00007349"/>
    </source>
</evidence>
<feature type="transmembrane region" description="Helical" evidence="6">
    <location>
        <begin position="262"/>
        <end position="283"/>
    </location>
</feature>
<feature type="transmembrane region" description="Helical" evidence="6">
    <location>
        <begin position="133"/>
        <end position="150"/>
    </location>
</feature>
<evidence type="ECO:0000256" key="6">
    <source>
        <dbReference type="SAM" id="Phobius"/>
    </source>
</evidence>
<feature type="transmembrane region" description="Helical" evidence="6">
    <location>
        <begin position="304"/>
        <end position="325"/>
    </location>
</feature>
<feature type="transmembrane region" description="Helical" evidence="6">
    <location>
        <begin position="368"/>
        <end position="392"/>
    </location>
</feature>
<evidence type="ECO:0000256" key="5">
    <source>
        <dbReference type="ARBA" id="ARBA00023136"/>
    </source>
</evidence>
<reference evidence="7 8" key="1">
    <citation type="journal article" date="2017" name="ISME J.">
        <title>Energy and carbon metabolisms in a deep terrestrial subsurface fluid microbial community.</title>
        <authorList>
            <person name="Momper L."/>
            <person name="Jungbluth S.P."/>
            <person name="Lee M.D."/>
            <person name="Amend J.P."/>
        </authorList>
    </citation>
    <scope>NUCLEOTIDE SEQUENCE [LARGE SCALE GENOMIC DNA]</scope>
    <source>
        <strain evidence="7">SURF_5</strain>
    </source>
</reference>
<accession>A0A3A4NFN9</accession>
<protein>
    <submittedName>
        <fullName evidence="7">SLC13/DASS family transporter</fullName>
    </submittedName>
</protein>
<feature type="transmembrane region" description="Helical" evidence="6">
    <location>
        <begin position="448"/>
        <end position="472"/>
    </location>
</feature>
<feature type="transmembrane region" description="Helical" evidence="6">
    <location>
        <begin position="84"/>
        <end position="112"/>
    </location>
</feature>
<comment type="subcellular location">
    <subcellularLocation>
        <location evidence="1">Membrane</location>
        <topology evidence="1">Multi-pass membrane protein</topology>
    </subcellularLocation>
</comment>
<keyword evidence="3 6" id="KW-0812">Transmembrane</keyword>
<dbReference type="Pfam" id="PF00939">
    <property type="entry name" value="Na_sulph_symp"/>
    <property type="match status" value="1"/>
</dbReference>
<dbReference type="CDD" id="cd01115">
    <property type="entry name" value="SLC13_permease"/>
    <property type="match status" value="1"/>
</dbReference>
<sequence length="517" mass="56610">MTEERSLETGLGTGKAGEIGRGEVTAIREASQLSRIFRGVDWKRILFMVGGISLFVLVYASPPWPDAVDPIGKHFELSREGKAAIGLFLLTATWWVFEVVPIGITSIMVGVVQALFLIRAAKTAFNDFMDPSVWFIFGSIIIGMAFSRTGLTKRMAYKMLTLVGERTSMIYLGCFVMTAALTLIMAHTAVAAAVYPLLMAIYTLYNDEDKPTRFGKGLFIGMAFVAGAGSIVTLLGAARGAVAIGFFKDMVGREISFFELSYYMFPLGWAMLFLLWAFFMVFFKPERKTIPGLRERAKALNARLGPISPTEILTLIIVFSAIAVLSLRSFIPILDPLNKSAIILITTILFFVFNILNIKDLEEIPWNIILLFGGAMSIGFCLWETGAANWIAVQWLVMFQHAPAFVFVLAIAFFVLVMTNFIMNVAAIAISLPVALVIAPYLGVAPEVILFASLATAGMPFLLLVGAAPNAIAYESKQFTSGEFFVAGIPASILLMALLALFVWLIWPLMGMPVLAN</sequence>
<feature type="transmembrane region" description="Helical" evidence="6">
    <location>
        <begin position="170"/>
        <end position="198"/>
    </location>
</feature>